<comment type="caution">
    <text evidence="1">The sequence shown here is derived from an EMBL/GenBank/DDBJ whole genome shotgun (WGS) entry which is preliminary data.</text>
</comment>
<protein>
    <submittedName>
        <fullName evidence="1">Uncharacterized protein</fullName>
    </submittedName>
</protein>
<dbReference type="EMBL" id="MVHR01000043">
    <property type="protein sequence ID" value="ORA69806.1"/>
    <property type="molecule type" value="Genomic_DNA"/>
</dbReference>
<evidence type="ECO:0000313" key="1">
    <source>
        <dbReference type="EMBL" id="ORA69806.1"/>
    </source>
</evidence>
<keyword evidence="2" id="KW-1185">Reference proteome</keyword>
<organism evidence="1 2">
    <name type="scientific">Mycobacterium heidelbergense</name>
    <dbReference type="NCBI Taxonomy" id="53376"/>
    <lineage>
        <taxon>Bacteria</taxon>
        <taxon>Bacillati</taxon>
        <taxon>Actinomycetota</taxon>
        <taxon>Actinomycetes</taxon>
        <taxon>Mycobacteriales</taxon>
        <taxon>Mycobacteriaceae</taxon>
        <taxon>Mycobacterium</taxon>
        <taxon>Mycobacterium simiae complex</taxon>
    </lineage>
</organism>
<evidence type="ECO:0000313" key="2">
    <source>
        <dbReference type="Proteomes" id="UP000192566"/>
    </source>
</evidence>
<reference evidence="1 2" key="1">
    <citation type="submission" date="2017-02" db="EMBL/GenBank/DDBJ databases">
        <title>The new phylogeny of genus Mycobacterium.</title>
        <authorList>
            <person name="Tortoli E."/>
            <person name="Trovato A."/>
            <person name="Cirillo D.M."/>
        </authorList>
    </citation>
    <scope>NUCLEOTIDE SEQUENCE [LARGE SCALE GENOMIC DNA]</scope>
    <source>
        <strain evidence="1 2">DSM 44471</strain>
    </source>
</reference>
<sequence length="359" mass="37042">MIALTPAVSNDLAADIQHSMTDLQQRAVELTDYVANPIQTWIDTFETAGLNLQSIATQFQAYPFVASQQIAANFLHYGSSYVGYYQAAANGAVGYYLGTIPYNVKTNVGSFIPRLQGAVTEAQVGNISGAVSTLYQALWNEFVLQVAHPLESIPQIINPITANLSNASSYLTVTAMSNVLGSLLTNVPNQMELALGAALQNVYNSFAAGDPVGGLINAIDVPGEVINAGLNGSLNAKGVYISGLISESTPSFLSYLALTTPQGLASKIVAPNAQNIMSGGSLSYALGYLGNVVTTGFPTPQIVFDNLLNVIRTYAGIPSAAAAAAANGSGFAALAPAASALPGLSAGVLKAFDPAAVTN</sequence>
<name>A0A1X0DBL9_MYCHE</name>
<dbReference type="AlphaFoldDB" id="A0A1X0DBL9"/>
<proteinExistence type="predicted"/>
<accession>A0A1X0DBL9</accession>
<dbReference type="Proteomes" id="UP000192566">
    <property type="component" value="Unassembled WGS sequence"/>
</dbReference>
<gene>
    <name evidence="1" type="ORF">BST25_20750</name>
</gene>
<feature type="non-terminal residue" evidence="1">
    <location>
        <position position="359"/>
    </location>
</feature>